<name>A0ABS8Y7A4_DATST</name>
<dbReference type="Proteomes" id="UP000823775">
    <property type="component" value="Unassembled WGS sequence"/>
</dbReference>
<comment type="caution">
    <text evidence="1">The sequence shown here is derived from an EMBL/GenBank/DDBJ whole genome shotgun (WGS) entry which is preliminary data.</text>
</comment>
<evidence type="ECO:0000313" key="2">
    <source>
        <dbReference type="Proteomes" id="UP000823775"/>
    </source>
</evidence>
<reference evidence="1 2" key="1">
    <citation type="journal article" date="2021" name="BMC Genomics">
        <title>Datura genome reveals duplications of psychoactive alkaloid biosynthetic genes and high mutation rate following tissue culture.</title>
        <authorList>
            <person name="Rajewski A."/>
            <person name="Carter-House D."/>
            <person name="Stajich J."/>
            <person name="Litt A."/>
        </authorList>
    </citation>
    <scope>NUCLEOTIDE SEQUENCE [LARGE SCALE GENOMIC DNA]</scope>
    <source>
        <strain evidence="1">AR-01</strain>
    </source>
</reference>
<dbReference type="EMBL" id="JACEIK010045923">
    <property type="protein sequence ID" value="MCE5167054.1"/>
    <property type="molecule type" value="Genomic_DNA"/>
</dbReference>
<evidence type="ECO:0000313" key="1">
    <source>
        <dbReference type="EMBL" id="MCE5167054.1"/>
    </source>
</evidence>
<keyword evidence="2" id="KW-1185">Reference proteome</keyword>
<accession>A0ABS8Y7A4</accession>
<organism evidence="1 2">
    <name type="scientific">Datura stramonium</name>
    <name type="common">Jimsonweed</name>
    <name type="synonym">Common thornapple</name>
    <dbReference type="NCBI Taxonomy" id="4076"/>
    <lineage>
        <taxon>Eukaryota</taxon>
        <taxon>Viridiplantae</taxon>
        <taxon>Streptophyta</taxon>
        <taxon>Embryophyta</taxon>
        <taxon>Tracheophyta</taxon>
        <taxon>Spermatophyta</taxon>
        <taxon>Magnoliopsida</taxon>
        <taxon>eudicotyledons</taxon>
        <taxon>Gunneridae</taxon>
        <taxon>Pentapetalae</taxon>
        <taxon>asterids</taxon>
        <taxon>lamiids</taxon>
        <taxon>Solanales</taxon>
        <taxon>Solanaceae</taxon>
        <taxon>Solanoideae</taxon>
        <taxon>Datureae</taxon>
        <taxon>Datura</taxon>
    </lineage>
</organism>
<sequence length="75" mass="8171">EHKRVTGYRHDITRVEFQPPLSVTSIDMDSYLGQLRARGLTGGQNPSHDTTAAKILGMEYGGDGMRDAQADVPLA</sequence>
<feature type="non-terminal residue" evidence="1">
    <location>
        <position position="1"/>
    </location>
</feature>
<gene>
    <name evidence="1" type="ORF">HAX54_035254</name>
</gene>
<proteinExistence type="predicted"/>
<protein>
    <submittedName>
        <fullName evidence="1">Uncharacterized protein</fullName>
    </submittedName>
</protein>